<dbReference type="Gene3D" id="3.40.50.12390">
    <property type="match status" value="1"/>
</dbReference>
<evidence type="ECO:0000313" key="3">
    <source>
        <dbReference type="Ensembl" id="ENSSDUP00000014283.1"/>
    </source>
</evidence>
<reference evidence="3" key="2">
    <citation type="submission" date="2025-09" db="UniProtKB">
        <authorList>
            <consortium name="Ensembl"/>
        </authorList>
    </citation>
    <scope>IDENTIFICATION</scope>
</reference>
<dbReference type="Ensembl" id="ENSSDUT00000014555.1">
    <property type="protein sequence ID" value="ENSSDUP00000014283.1"/>
    <property type="gene ID" value="ENSSDUG00000010398.1"/>
</dbReference>
<dbReference type="PANTHER" id="PTHR12341:SF7">
    <property type="entry name" value="5'-3' EXORIBONUCLEASE 1"/>
    <property type="match status" value="1"/>
</dbReference>
<keyword evidence="4" id="KW-1185">Reference proteome</keyword>
<dbReference type="Pfam" id="PF03159">
    <property type="entry name" value="XRN_N"/>
    <property type="match status" value="1"/>
</dbReference>
<dbReference type="GO" id="GO:0005634">
    <property type="term" value="C:nucleus"/>
    <property type="evidence" value="ECO:0007669"/>
    <property type="project" value="TreeGrafter"/>
</dbReference>
<sequence>MGVPKFLPMDFQSVYPCLSEVIPEFDNLYLDMNGIIHQCSHPNDEDVHFDYQAPKVFFMAVDVWHQGQKITTERGRRFQCKRWLAG</sequence>
<dbReference type="GO" id="GO:0000956">
    <property type="term" value="P:nuclear-transcribed mRNA catabolic process"/>
    <property type="evidence" value="ECO:0007669"/>
    <property type="project" value="TreeGrafter"/>
</dbReference>
<name>A0A3B4U7V2_SERDU</name>
<dbReference type="InterPro" id="IPR027073">
    <property type="entry name" value="5_3_exoribonuclease"/>
</dbReference>
<comment type="similarity">
    <text evidence="1">Belongs to the 5'-3' exonuclease family.</text>
</comment>
<reference evidence="3" key="1">
    <citation type="submission" date="2025-08" db="UniProtKB">
        <authorList>
            <consortium name="Ensembl"/>
        </authorList>
    </citation>
    <scope>IDENTIFICATION</scope>
</reference>
<evidence type="ECO:0000256" key="1">
    <source>
        <dbReference type="ARBA" id="ARBA00038299"/>
    </source>
</evidence>
<dbReference type="Proteomes" id="UP000261420">
    <property type="component" value="Unplaced"/>
</dbReference>
<protein>
    <recommendedName>
        <fullName evidence="2">Xrn1 N-terminal domain-containing protein</fullName>
    </recommendedName>
</protein>
<dbReference type="GO" id="GO:0003723">
    <property type="term" value="F:RNA binding"/>
    <property type="evidence" value="ECO:0007669"/>
    <property type="project" value="TreeGrafter"/>
</dbReference>
<dbReference type="GO" id="GO:0016075">
    <property type="term" value="P:rRNA catabolic process"/>
    <property type="evidence" value="ECO:0007669"/>
    <property type="project" value="TreeGrafter"/>
</dbReference>
<organism evidence="3 4">
    <name type="scientific">Seriola dumerili</name>
    <name type="common">Greater amberjack</name>
    <name type="synonym">Caranx dumerili</name>
    <dbReference type="NCBI Taxonomy" id="41447"/>
    <lineage>
        <taxon>Eukaryota</taxon>
        <taxon>Metazoa</taxon>
        <taxon>Chordata</taxon>
        <taxon>Craniata</taxon>
        <taxon>Vertebrata</taxon>
        <taxon>Euteleostomi</taxon>
        <taxon>Actinopterygii</taxon>
        <taxon>Neopterygii</taxon>
        <taxon>Teleostei</taxon>
        <taxon>Neoteleostei</taxon>
        <taxon>Acanthomorphata</taxon>
        <taxon>Carangaria</taxon>
        <taxon>Carangiformes</taxon>
        <taxon>Carangidae</taxon>
        <taxon>Seriola</taxon>
    </lineage>
</organism>
<accession>A0A3B4U7V2</accession>
<dbReference type="STRING" id="41447.ENSSDUP00000014283"/>
<proteinExistence type="inferred from homology"/>
<dbReference type="GO" id="GO:0004534">
    <property type="term" value="F:5'-3' RNA exonuclease activity"/>
    <property type="evidence" value="ECO:0007669"/>
    <property type="project" value="TreeGrafter"/>
</dbReference>
<evidence type="ECO:0000259" key="2">
    <source>
        <dbReference type="Pfam" id="PF03159"/>
    </source>
</evidence>
<dbReference type="InterPro" id="IPR004859">
    <property type="entry name" value="Xrn1_N"/>
</dbReference>
<dbReference type="PANTHER" id="PTHR12341">
    <property type="entry name" value="5'-&gt;3' EXORIBONUCLEASE"/>
    <property type="match status" value="1"/>
</dbReference>
<feature type="domain" description="Xrn1 N-terminal" evidence="2">
    <location>
        <begin position="1"/>
        <end position="50"/>
    </location>
</feature>
<evidence type="ECO:0000313" key="4">
    <source>
        <dbReference type="Proteomes" id="UP000261420"/>
    </source>
</evidence>
<dbReference type="AlphaFoldDB" id="A0A3B4U7V2"/>